<dbReference type="EC" id="1.-.-.-" evidence="5"/>
<evidence type="ECO:0000256" key="3">
    <source>
        <dbReference type="ARBA" id="ARBA00023027"/>
    </source>
</evidence>
<dbReference type="Gene3D" id="3.40.50.720">
    <property type="entry name" value="NAD(P)-binding Rossmann-like Domain"/>
    <property type="match status" value="1"/>
</dbReference>
<reference evidence="5" key="1">
    <citation type="submission" date="2023-07" db="EMBL/GenBank/DDBJ databases">
        <title>Bifidobacterium aquikefiriaerophilum sp. nov. and Bifidobacterium eccum sp. nov., isolated from water kefir.</title>
        <authorList>
            <person name="Breselge S."/>
            <person name="Bellassi P."/>
            <person name="Barcenilla C."/>
            <person name="Alvarez-Ordonez A."/>
            <person name="Morelli L."/>
            <person name="Cotter P.D."/>
        </authorList>
    </citation>
    <scope>NUCLEOTIDE SEQUENCE</scope>
    <source>
        <strain evidence="5">WK041_4_12</strain>
    </source>
</reference>
<dbReference type="SMART" id="SM00822">
    <property type="entry name" value="PKS_KR"/>
    <property type="match status" value="1"/>
</dbReference>
<dbReference type="KEGG" id="baqk:QN215_04435"/>
<name>A0AB39U8J2_9BIFI</name>
<keyword evidence="3" id="KW-0520">NAD</keyword>
<dbReference type="Pfam" id="PF13561">
    <property type="entry name" value="adh_short_C2"/>
    <property type="match status" value="1"/>
</dbReference>
<evidence type="ECO:0000313" key="5">
    <source>
        <dbReference type="EMBL" id="XDS45355.1"/>
    </source>
</evidence>
<dbReference type="EMBL" id="CP129674">
    <property type="protein sequence ID" value="XDS45355.1"/>
    <property type="molecule type" value="Genomic_DNA"/>
</dbReference>
<organism evidence="5">
    <name type="scientific">Bifidobacterium aquikefiricola</name>
    <dbReference type="NCBI Taxonomy" id="3059038"/>
    <lineage>
        <taxon>Bacteria</taxon>
        <taxon>Bacillati</taxon>
        <taxon>Actinomycetota</taxon>
        <taxon>Actinomycetes</taxon>
        <taxon>Bifidobacteriales</taxon>
        <taxon>Bifidobacteriaceae</taxon>
        <taxon>Bifidobacterium</taxon>
    </lineage>
</organism>
<dbReference type="InterPro" id="IPR057326">
    <property type="entry name" value="KR_dom"/>
</dbReference>
<dbReference type="FunFam" id="3.40.50.720:FF:000084">
    <property type="entry name" value="Short-chain dehydrogenase reductase"/>
    <property type="match status" value="1"/>
</dbReference>
<dbReference type="SUPFAM" id="SSF51735">
    <property type="entry name" value="NAD(P)-binding Rossmann-fold domains"/>
    <property type="match status" value="1"/>
</dbReference>
<comment type="similarity">
    <text evidence="1">Belongs to the short-chain dehydrogenases/reductases (SDR) family.</text>
</comment>
<dbReference type="CDD" id="cd05233">
    <property type="entry name" value="SDR_c"/>
    <property type="match status" value="1"/>
</dbReference>
<dbReference type="PANTHER" id="PTHR24321:SF8">
    <property type="entry name" value="ESTRADIOL 17-BETA-DEHYDROGENASE 8-RELATED"/>
    <property type="match status" value="1"/>
</dbReference>
<dbReference type="InterPro" id="IPR036291">
    <property type="entry name" value="NAD(P)-bd_dom_sf"/>
</dbReference>
<dbReference type="InterPro" id="IPR020904">
    <property type="entry name" value="Sc_DH/Rdtase_CS"/>
</dbReference>
<dbReference type="PRINTS" id="PR00080">
    <property type="entry name" value="SDRFAMILY"/>
</dbReference>
<dbReference type="AlphaFoldDB" id="A0AB39U8J2"/>
<dbReference type="GO" id="GO:0016491">
    <property type="term" value="F:oxidoreductase activity"/>
    <property type="evidence" value="ECO:0007669"/>
    <property type="project" value="UniProtKB-KW"/>
</dbReference>
<evidence type="ECO:0000256" key="1">
    <source>
        <dbReference type="ARBA" id="ARBA00006484"/>
    </source>
</evidence>
<dbReference type="PROSITE" id="PS00061">
    <property type="entry name" value="ADH_SHORT"/>
    <property type="match status" value="1"/>
</dbReference>
<dbReference type="PRINTS" id="PR00081">
    <property type="entry name" value="GDHRDH"/>
</dbReference>
<evidence type="ECO:0000256" key="2">
    <source>
        <dbReference type="ARBA" id="ARBA00023002"/>
    </source>
</evidence>
<sequence>MHDAAADSPDHYEHNVRPVVIITGGGSGIGQECARHLAAHQWEVVIAGRRAQALEHVSNEIGATAVTCDIESPQQCEELINTVAARFGRLDGLVLSASASFAGPFNSLSHERWSTTVQTNIVGNADLCRQALPLLAKSQGSIVAVSSLAALRASSYMSAYAASKAGLSMLIQSLAVEFGSKGVRANAVCPCWVRTDMADRSMELLMQRHGIDLDEAYRIACAYVPLQRPARADEISPLVSFLLSSQASFINGAIIPVDGGASAVDVGALGFRS</sequence>
<evidence type="ECO:0000259" key="4">
    <source>
        <dbReference type="SMART" id="SM00822"/>
    </source>
</evidence>
<accession>A0AB39U8J2</accession>
<protein>
    <submittedName>
        <fullName evidence="5">SDR family oxidoreductase</fullName>
        <ecNumber evidence="5">1.-.-.-</ecNumber>
    </submittedName>
</protein>
<gene>
    <name evidence="5" type="ORF">QN215_04435</name>
</gene>
<dbReference type="PANTHER" id="PTHR24321">
    <property type="entry name" value="DEHYDROGENASES, SHORT CHAIN"/>
    <property type="match status" value="1"/>
</dbReference>
<dbReference type="InterPro" id="IPR002347">
    <property type="entry name" value="SDR_fam"/>
</dbReference>
<proteinExistence type="inferred from homology"/>
<feature type="domain" description="Ketoreductase" evidence="4">
    <location>
        <begin position="18"/>
        <end position="181"/>
    </location>
</feature>
<keyword evidence="2 5" id="KW-0560">Oxidoreductase</keyword>
<dbReference type="RefSeq" id="WP_369344891.1">
    <property type="nucleotide sequence ID" value="NZ_CP129674.1"/>
</dbReference>